<organism evidence="2">
    <name type="scientific">marine metagenome</name>
    <dbReference type="NCBI Taxonomy" id="408172"/>
    <lineage>
        <taxon>unclassified sequences</taxon>
        <taxon>metagenomes</taxon>
        <taxon>ecological metagenomes</taxon>
    </lineage>
</organism>
<evidence type="ECO:0000259" key="1">
    <source>
        <dbReference type="Pfam" id="PF21697"/>
    </source>
</evidence>
<dbReference type="EMBL" id="UINC01047395">
    <property type="protein sequence ID" value="SVB56622.1"/>
    <property type="molecule type" value="Genomic_DNA"/>
</dbReference>
<gene>
    <name evidence="2" type="ORF">METZ01_LOCUS209476</name>
</gene>
<protein>
    <recommendedName>
        <fullName evidence="1">Exopolyphosphatase C-terminal domain-containing protein</fullName>
    </recommendedName>
</protein>
<accession>A0A382F1W0</accession>
<feature type="domain" description="Exopolyphosphatase C-terminal" evidence="1">
    <location>
        <begin position="8"/>
        <end position="180"/>
    </location>
</feature>
<dbReference type="Pfam" id="PF21697">
    <property type="entry name" value="Ppx_C"/>
    <property type="match status" value="1"/>
</dbReference>
<proteinExistence type="predicted"/>
<sequence>RERAQDPLISVCTDLAYRISRFPGHGAELAAWIGLMFPDETDREMRLRRAACLLSDIAWRVHPDYRAEYALMEALWLQGPLDHADRAFLGLAAMYRYSSKKAPKLAAQVKHLLDPKSVDRARTVGLAARVGETLCGGVPGLLSRFTLAQEDGRLVLRHAAGDFRMIGHVVRSRLRALAKHLSLKDSVEVNDS</sequence>
<reference evidence="2" key="1">
    <citation type="submission" date="2018-05" db="EMBL/GenBank/DDBJ databases">
        <authorList>
            <person name="Lanie J.A."/>
            <person name="Ng W.-L."/>
            <person name="Kazmierczak K.M."/>
            <person name="Andrzejewski T.M."/>
            <person name="Davidsen T.M."/>
            <person name="Wayne K.J."/>
            <person name="Tettelin H."/>
            <person name="Glass J.I."/>
            <person name="Rusch D."/>
            <person name="Podicherti R."/>
            <person name="Tsui H.-C.T."/>
            <person name="Winkler M.E."/>
        </authorList>
    </citation>
    <scope>NUCLEOTIDE SEQUENCE</scope>
</reference>
<dbReference type="Gene3D" id="1.10.3210.10">
    <property type="entry name" value="Hypothetical protein af1432"/>
    <property type="match status" value="1"/>
</dbReference>
<evidence type="ECO:0000313" key="2">
    <source>
        <dbReference type="EMBL" id="SVB56622.1"/>
    </source>
</evidence>
<dbReference type="InterPro" id="IPR048951">
    <property type="entry name" value="Ppx_C"/>
</dbReference>
<dbReference type="SUPFAM" id="SSF109604">
    <property type="entry name" value="HD-domain/PDEase-like"/>
    <property type="match status" value="1"/>
</dbReference>
<name>A0A382F1W0_9ZZZZ</name>
<feature type="non-terminal residue" evidence="2">
    <location>
        <position position="1"/>
    </location>
</feature>
<dbReference type="AlphaFoldDB" id="A0A382F1W0"/>